<protein>
    <submittedName>
        <fullName evidence="2">MarR family transcriptional regulator</fullName>
    </submittedName>
</protein>
<dbReference type="Proteomes" id="UP000228755">
    <property type="component" value="Unassembled WGS sequence"/>
</dbReference>
<sequence>MGYEEEAVNELWRDVWCHKSQMQRDLNHGAGEAFVIRILAHRGTMSPSQLADAMRVTTGRVSAVLSALEKKGQIVRSVDPEDRRAVRVELTEAGRERGRKDMQEMRDAVCWIFSQMGERRTREFVELAREFSIYMSLCKPGEPRPTQEEVRKAFEKDSADESEDLYLWRNNASRKPRAHTAVCRLDISRFCS</sequence>
<dbReference type="InterPro" id="IPR036388">
    <property type="entry name" value="WH-like_DNA-bd_sf"/>
</dbReference>
<dbReference type="InterPro" id="IPR000835">
    <property type="entry name" value="HTH_MarR-typ"/>
</dbReference>
<comment type="caution">
    <text evidence="2">The sequence shown here is derived from an EMBL/GenBank/DDBJ whole genome shotgun (WGS) entry which is preliminary data.</text>
</comment>
<keyword evidence="3" id="KW-1185">Reference proteome</keyword>
<dbReference type="PROSITE" id="PS50995">
    <property type="entry name" value="HTH_MARR_2"/>
    <property type="match status" value="1"/>
</dbReference>
<dbReference type="PANTHER" id="PTHR33164:SF43">
    <property type="entry name" value="HTH-TYPE TRANSCRIPTIONAL REPRESSOR YETL"/>
    <property type="match status" value="1"/>
</dbReference>
<name>A0A2M9HP72_9BIFI</name>
<dbReference type="Gene3D" id="1.10.10.10">
    <property type="entry name" value="Winged helix-like DNA-binding domain superfamily/Winged helix DNA-binding domain"/>
    <property type="match status" value="1"/>
</dbReference>
<reference evidence="2 3" key="1">
    <citation type="submission" date="2017-11" db="EMBL/GenBank/DDBJ databases">
        <title>Draft genome sequences of strains TRE 1, TRE D, TRE H and TRI 7, isolated from tamarins, belonging to four potential novel Bifidobacterium species.</title>
        <authorList>
            <person name="Mattarelli P."/>
            <person name="Modesto M."/>
            <person name="Bonetti A."/>
            <person name="Puglisi E."/>
            <person name="Morelli L."/>
        </authorList>
    </citation>
    <scope>NUCLEOTIDE SEQUENCE [LARGE SCALE GENOMIC DNA]</scope>
    <source>
        <strain evidence="3">TRED</strain>
    </source>
</reference>
<gene>
    <name evidence="2" type="ORF">CUU80_08405</name>
</gene>
<dbReference type="AlphaFoldDB" id="A0A2M9HP72"/>
<dbReference type="EMBL" id="PGLQ01000006">
    <property type="protein sequence ID" value="PJM78607.1"/>
    <property type="molecule type" value="Genomic_DNA"/>
</dbReference>
<dbReference type="SMART" id="SM00347">
    <property type="entry name" value="HTH_MARR"/>
    <property type="match status" value="1"/>
</dbReference>
<dbReference type="PANTHER" id="PTHR33164">
    <property type="entry name" value="TRANSCRIPTIONAL REGULATOR, MARR FAMILY"/>
    <property type="match status" value="1"/>
</dbReference>
<evidence type="ECO:0000259" key="1">
    <source>
        <dbReference type="PROSITE" id="PS50995"/>
    </source>
</evidence>
<proteinExistence type="predicted"/>
<dbReference type="GO" id="GO:0006950">
    <property type="term" value="P:response to stress"/>
    <property type="evidence" value="ECO:0007669"/>
    <property type="project" value="TreeGrafter"/>
</dbReference>
<evidence type="ECO:0000313" key="3">
    <source>
        <dbReference type="Proteomes" id="UP000228755"/>
    </source>
</evidence>
<evidence type="ECO:0000313" key="2">
    <source>
        <dbReference type="EMBL" id="PJM78607.1"/>
    </source>
</evidence>
<dbReference type="Pfam" id="PF01047">
    <property type="entry name" value="MarR"/>
    <property type="match status" value="1"/>
</dbReference>
<dbReference type="OrthoDB" id="3237509at2"/>
<organism evidence="2 3">
    <name type="scientific">Bifidobacterium scaligerum</name>
    <dbReference type="NCBI Taxonomy" id="2052656"/>
    <lineage>
        <taxon>Bacteria</taxon>
        <taxon>Bacillati</taxon>
        <taxon>Actinomycetota</taxon>
        <taxon>Actinomycetes</taxon>
        <taxon>Bifidobacteriales</taxon>
        <taxon>Bifidobacteriaceae</taxon>
        <taxon>Bifidobacterium</taxon>
    </lineage>
</organism>
<dbReference type="GO" id="GO:0003700">
    <property type="term" value="F:DNA-binding transcription factor activity"/>
    <property type="evidence" value="ECO:0007669"/>
    <property type="project" value="InterPro"/>
</dbReference>
<dbReference type="SUPFAM" id="SSF46785">
    <property type="entry name" value="Winged helix' DNA-binding domain"/>
    <property type="match status" value="1"/>
</dbReference>
<dbReference type="InterPro" id="IPR039422">
    <property type="entry name" value="MarR/SlyA-like"/>
</dbReference>
<feature type="domain" description="HTH marR-type" evidence="1">
    <location>
        <begin position="1"/>
        <end position="133"/>
    </location>
</feature>
<dbReference type="PRINTS" id="PR00598">
    <property type="entry name" value="HTHMARR"/>
</dbReference>
<dbReference type="InterPro" id="IPR036390">
    <property type="entry name" value="WH_DNA-bd_sf"/>
</dbReference>
<accession>A0A2M9HP72</accession>
<dbReference type="RefSeq" id="WP_100496869.1">
    <property type="nucleotide sequence ID" value="NZ_PGLQ01000006.1"/>
</dbReference>